<proteinExistence type="predicted"/>
<evidence type="ECO:0000313" key="3">
    <source>
        <dbReference type="Proteomes" id="UP001549363"/>
    </source>
</evidence>
<comment type="caution">
    <text evidence="2">The sequence shown here is derived from an EMBL/GenBank/DDBJ whole genome shotgun (WGS) entry which is preliminary data.</text>
</comment>
<dbReference type="EMBL" id="JBEPSB010000004">
    <property type="protein sequence ID" value="MET4560344.1"/>
    <property type="molecule type" value="Genomic_DNA"/>
</dbReference>
<gene>
    <name evidence="2" type="ORF">ABIA69_001488</name>
</gene>
<keyword evidence="1" id="KW-0812">Transmembrane</keyword>
<name>A0ABV2PI99_9BACI</name>
<sequence>MNQFKEDVLTELQDIKLSAEKKQAIVQKVHGKSKPRSSGQWQYRIVLATFTVFALTFTYLLSQGKDERTAGSQQAAVLQQETETASFWTFLDYDLVRGILLFLLFIGVTSIIKRLLRKKGYGLPVCIECAETWTPKQARKFYRKNGQIECPYCGKKQYRTKKSVQLAGILNIPFPMMIFMNQLFDNFFLGIGFFGAGVFIYYYQLAPYIFGLQEDDPMNEPLW</sequence>
<keyword evidence="1" id="KW-1133">Transmembrane helix</keyword>
<keyword evidence="3" id="KW-1185">Reference proteome</keyword>
<dbReference type="NCBIfam" id="TIGR04104">
    <property type="entry name" value="cxxc_20_cxxc"/>
    <property type="match status" value="1"/>
</dbReference>
<evidence type="ECO:0000256" key="1">
    <source>
        <dbReference type="SAM" id="Phobius"/>
    </source>
</evidence>
<feature type="transmembrane region" description="Helical" evidence="1">
    <location>
        <begin position="186"/>
        <end position="203"/>
    </location>
</feature>
<protein>
    <submittedName>
        <fullName evidence="2">CXXC-20-CXXC protein</fullName>
    </submittedName>
</protein>
<evidence type="ECO:0000313" key="2">
    <source>
        <dbReference type="EMBL" id="MET4560344.1"/>
    </source>
</evidence>
<dbReference type="InterPro" id="IPR026369">
    <property type="entry name" value="CxxC_20_CxxC"/>
</dbReference>
<dbReference type="RefSeq" id="WP_354471405.1">
    <property type="nucleotide sequence ID" value="NZ_JBEPSB010000004.1"/>
</dbReference>
<feature type="transmembrane region" description="Helical" evidence="1">
    <location>
        <begin position="95"/>
        <end position="112"/>
    </location>
</feature>
<accession>A0ABV2PI99</accession>
<feature type="transmembrane region" description="Helical" evidence="1">
    <location>
        <begin position="41"/>
        <end position="61"/>
    </location>
</feature>
<reference evidence="2 3" key="1">
    <citation type="submission" date="2024-06" db="EMBL/GenBank/DDBJ databases">
        <title>Sorghum-associated microbial communities from plants grown in Nebraska, USA.</title>
        <authorList>
            <person name="Schachtman D."/>
        </authorList>
    </citation>
    <scope>NUCLEOTIDE SEQUENCE [LARGE SCALE GENOMIC DNA]</scope>
    <source>
        <strain evidence="2 3">736</strain>
    </source>
</reference>
<organism evidence="2 3">
    <name type="scientific">Lysinibacillus parviboronicapiens</name>
    <dbReference type="NCBI Taxonomy" id="436516"/>
    <lineage>
        <taxon>Bacteria</taxon>
        <taxon>Bacillati</taxon>
        <taxon>Bacillota</taxon>
        <taxon>Bacilli</taxon>
        <taxon>Bacillales</taxon>
        <taxon>Bacillaceae</taxon>
        <taxon>Lysinibacillus</taxon>
    </lineage>
</organism>
<keyword evidence="1" id="KW-0472">Membrane</keyword>
<dbReference type="Proteomes" id="UP001549363">
    <property type="component" value="Unassembled WGS sequence"/>
</dbReference>